<dbReference type="EMBL" id="CYZE01000017">
    <property type="protein sequence ID" value="CUP05653.1"/>
    <property type="molecule type" value="Genomic_DNA"/>
</dbReference>
<reference evidence="9 10" key="1">
    <citation type="submission" date="2015-09" db="EMBL/GenBank/DDBJ databases">
        <authorList>
            <consortium name="Pathogen Informatics"/>
        </authorList>
    </citation>
    <scope>NUCLEOTIDE SEQUENCE [LARGE SCALE GENOMIC DNA]</scope>
    <source>
        <strain evidence="9 10">2789STDY5608850</strain>
    </source>
</reference>
<sequence>MEQRQLIDLLNDMSLEEKAGQLFQVTGDWFDGMEALEQTGPEAEESARLRKSYGHLAGSVLGVYGAANIKRIQSVYMERQPHHIPLLFMLDIINGYKTIYPIPLAQGAMFDPEFAGDCAAMAAKEGAAGGLHVTFSPMVDLVRDARWGRVMESTGEDVYLNSLYAKSMVEGYQRQQGGTDFLAACVKHFAGYGAPEGGREYQTMELSNGTFHEFYLPAYESAVKAGSRMAMTAFQTVNGIPATVNRALLREILRGEMGFNGVLISDYAAIGETVVHGVSKDGADAARRALEAGVDIDMMSGVYPEYLVGLVKDGILEEALLDESVLRVLELKNWLGLFEDPFHGADEAREARTFLCEEHRKLAYEAAVKSFVLLKNEDAILPLSPNQKIAFIGPYTDSRDMLGSWSFTGGAETGEVKTVRAAAEEALAGWSVTYHTGCPVLDPRIVLEGFDRYKPSSATQEETDRWREEARKAAEEADVVVMPLGEHCFQSGEAASRAFIEIPKIQQDLFRAVSEVNPNVVAVVFSGRPLDLRVISERARAVLSVWMPGMEGGRAIIDVLTGTRTPSGKLPMSFPYCVGQVPVHYDSLMTGRPYRKGKPERYVSRYQDIPADPLYSFGYGLTYTSMELSEVRLSKNELMPGEEIEASVTIKNTGKREGTETVQLYLRDVTGSTARPVKQLKGLKRVTLQPGEEAKVAFSIGEDHLKFFQKPGLWDSEAGAFLVFIGTDSRTEHSAPFRLKKQEASENT</sequence>
<dbReference type="SUPFAM" id="SSF52279">
    <property type="entry name" value="Beta-D-glucan exohydrolase, C-terminal domain"/>
    <property type="match status" value="1"/>
</dbReference>
<evidence type="ECO:0000256" key="2">
    <source>
        <dbReference type="ARBA" id="ARBA00005336"/>
    </source>
</evidence>
<dbReference type="PROSITE" id="PS00775">
    <property type="entry name" value="GLYCOSYL_HYDROL_F3"/>
    <property type="match status" value="1"/>
</dbReference>
<comment type="catalytic activity">
    <reaction evidence="1">
        <text>Hydrolysis of terminal, non-reducing beta-D-glucosyl residues with release of beta-D-glucose.</text>
        <dbReference type="EC" id="3.2.1.21"/>
    </reaction>
</comment>
<dbReference type="InterPro" id="IPR013783">
    <property type="entry name" value="Ig-like_fold"/>
</dbReference>
<dbReference type="InterPro" id="IPR002772">
    <property type="entry name" value="Glyco_hydro_3_C"/>
</dbReference>
<dbReference type="InterPro" id="IPR019800">
    <property type="entry name" value="Glyco_hydro_3_AS"/>
</dbReference>
<evidence type="ECO:0000256" key="7">
    <source>
        <dbReference type="RuleBase" id="RU361161"/>
    </source>
</evidence>
<keyword evidence="6 7" id="KW-0326">Glycosidase</keyword>
<accession>A0A174K0N1</accession>
<evidence type="ECO:0000313" key="9">
    <source>
        <dbReference type="EMBL" id="CUP05653.1"/>
    </source>
</evidence>
<evidence type="ECO:0000256" key="1">
    <source>
        <dbReference type="ARBA" id="ARBA00000448"/>
    </source>
</evidence>
<dbReference type="SUPFAM" id="SSF51445">
    <property type="entry name" value="(Trans)glycosidases"/>
    <property type="match status" value="1"/>
</dbReference>
<dbReference type="Pfam" id="PF01915">
    <property type="entry name" value="Glyco_hydro_3_C"/>
    <property type="match status" value="1"/>
</dbReference>
<dbReference type="PRINTS" id="PR00133">
    <property type="entry name" value="GLHYDRLASE3"/>
</dbReference>
<keyword evidence="4" id="KW-0732">Signal</keyword>
<dbReference type="InterPro" id="IPR051915">
    <property type="entry name" value="Cellulose_Degrad_GH3"/>
</dbReference>
<name>A0A174K0N1_9FIRM</name>
<dbReference type="GO" id="GO:0009251">
    <property type="term" value="P:glucan catabolic process"/>
    <property type="evidence" value="ECO:0007669"/>
    <property type="project" value="TreeGrafter"/>
</dbReference>
<dbReference type="InterPro" id="IPR026891">
    <property type="entry name" value="Fn3-like"/>
</dbReference>
<dbReference type="InterPro" id="IPR017853">
    <property type="entry name" value="GH"/>
</dbReference>
<dbReference type="RefSeq" id="WP_055659038.1">
    <property type="nucleotide sequence ID" value="NZ_CABIXC010000017.1"/>
</dbReference>
<dbReference type="PANTHER" id="PTHR30620">
    <property type="entry name" value="PERIPLASMIC BETA-GLUCOSIDASE-RELATED"/>
    <property type="match status" value="1"/>
</dbReference>
<dbReference type="EC" id="3.2.1.21" evidence="3"/>
<dbReference type="PANTHER" id="PTHR30620:SF16">
    <property type="entry name" value="LYSOSOMAL BETA GLUCOSIDASE"/>
    <property type="match status" value="1"/>
</dbReference>
<dbReference type="Gene3D" id="3.40.50.1700">
    <property type="entry name" value="Glycoside hydrolase family 3 C-terminal domain"/>
    <property type="match status" value="1"/>
</dbReference>
<dbReference type="FunFam" id="2.60.40.10:FF:000495">
    <property type="entry name" value="Periplasmic beta-glucosidase"/>
    <property type="match status" value="1"/>
</dbReference>
<feature type="domain" description="Fibronectin type III-like" evidence="8">
    <location>
        <begin position="660"/>
        <end position="729"/>
    </location>
</feature>
<evidence type="ECO:0000259" key="8">
    <source>
        <dbReference type="SMART" id="SM01217"/>
    </source>
</evidence>
<dbReference type="Proteomes" id="UP000095651">
    <property type="component" value="Unassembled WGS sequence"/>
</dbReference>
<protein>
    <recommendedName>
        <fullName evidence="3">beta-glucosidase</fullName>
        <ecNumber evidence="3">3.2.1.21</ecNumber>
    </recommendedName>
</protein>
<comment type="similarity">
    <text evidence="2 7">Belongs to the glycosyl hydrolase 3 family.</text>
</comment>
<dbReference type="GO" id="GO:0008422">
    <property type="term" value="F:beta-glucosidase activity"/>
    <property type="evidence" value="ECO:0007669"/>
    <property type="project" value="UniProtKB-EC"/>
</dbReference>
<evidence type="ECO:0000256" key="5">
    <source>
        <dbReference type="ARBA" id="ARBA00022801"/>
    </source>
</evidence>
<evidence type="ECO:0000256" key="6">
    <source>
        <dbReference type="ARBA" id="ARBA00023295"/>
    </source>
</evidence>
<proteinExistence type="inferred from homology"/>
<dbReference type="InterPro" id="IPR036962">
    <property type="entry name" value="Glyco_hydro_3_N_sf"/>
</dbReference>
<dbReference type="Gene3D" id="3.20.20.300">
    <property type="entry name" value="Glycoside hydrolase, family 3, N-terminal domain"/>
    <property type="match status" value="1"/>
</dbReference>
<dbReference type="InterPro" id="IPR036881">
    <property type="entry name" value="Glyco_hydro_3_C_sf"/>
</dbReference>
<evidence type="ECO:0000313" key="10">
    <source>
        <dbReference type="Proteomes" id="UP000095651"/>
    </source>
</evidence>
<dbReference type="InterPro" id="IPR001764">
    <property type="entry name" value="Glyco_hydro_3_N"/>
</dbReference>
<dbReference type="AlphaFoldDB" id="A0A174K0N1"/>
<gene>
    <name evidence="9" type="primary">bglX_2</name>
    <name evidence="9" type="ORF">ERS852407_04822</name>
</gene>
<keyword evidence="5 7" id="KW-0378">Hydrolase</keyword>
<organism evidence="9 10">
    <name type="scientific">Hungatella hathewayi</name>
    <dbReference type="NCBI Taxonomy" id="154046"/>
    <lineage>
        <taxon>Bacteria</taxon>
        <taxon>Bacillati</taxon>
        <taxon>Bacillota</taxon>
        <taxon>Clostridia</taxon>
        <taxon>Lachnospirales</taxon>
        <taxon>Lachnospiraceae</taxon>
        <taxon>Hungatella</taxon>
    </lineage>
</organism>
<evidence type="ECO:0000256" key="3">
    <source>
        <dbReference type="ARBA" id="ARBA00012744"/>
    </source>
</evidence>
<dbReference type="Gene3D" id="2.60.40.10">
    <property type="entry name" value="Immunoglobulins"/>
    <property type="match status" value="1"/>
</dbReference>
<evidence type="ECO:0000256" key="4">
    <source>
        <dbReference type="ARBA" id="ARBA00022729"/>
    </source>
</evidence>
<dbReference type="SMART" id="SM01217">
    <property type="entry name" value="Fn3_like"/>
    <property type="match status" value="1"/>
</dbReference>
<dbReference type="Pfam" id="PF00933">
    <property type="entry name" value="Glyco_hydro_3"/>
    <property type="match status" value="1"/>
</dbReference>
<dbReference type="Pfam" id="PF14310">
    <property type="entry name" value="Fn3-like"/>
    <property type="match status" value="1"/>
</dbReference>